<dbReference type="GO" id="GO:0005524">
    <property type="term" value="F:ATP binding"/>
    <property type="evidence" value="ECO:0007669"/>
    <property type="project" value="UniProtKB-KW"/>
</dbReference>
<sequence length="499" mass="51331">MNFCLQRRTIVCGGESLDQAHVPSEMASIGIAGPVTTQKQQQSSRREFTSLPGIAQPAHPNVTRLLLGSADEMTGASNSNINGGRCPCHAAARNVLHVEQTANSRTVASELHARRRASMAGFLGATVGPASGVSSDSCGVVYGGGVGGGLLSYPEVKLMAWQLARALKHLHDREIVHRDIRPANLLLEDAGVLKLADFGSARALRGDQQPRARGGQQPQSSRWRMAPEVLAGQSHSLSADIWSYGCTVAELAIGKPLFPGSSHADQLLQIMRFCCLPPYDPHDFLRKQLSGAAAGGANSGGHRGGCGSSSRDPHSQLVRLLESCLRLDPNDRVTADQVLNSPYFNDVHDLIRGTQLEAALLYDDNDATAETISTSAGGPPSAVVVASGSSAAAPPVVHFDDSFGSCASTATTTATTTGGITTTTTTGISGATTATTSTTGITAATCIISASGFGSSTAAAKPPSAAVVAAVAASPCWTPQQRAAASAAAAAGFAKVKRA</sequence>
<dbReference type="InterPro" id="IPR020635">
    <property type="entry name" value="Tyr_kinase_cat_dom"/>
</dbReference>
<dbReference type="AlphaFoldDB" id="A0A9W6BE17"/>
<dbReference type="InterPro" id="IPR000719">
    <property type="entry name" value="Prot_kinase_dom"/>
</dbReference>
<dbReference type="InterPro" id="IPR008266">
    <property type="entry name" value="Tyr_kinase_AS"/>
</dbReference>
<proteinExistence type="predicted"/>
<keyword evidence="2" id="KW-0067">ATP-binding</keyword>
<comment type="caution">
    <text evidence="5">The sequence shown here is derived from an EMBL/GenBank/DDBJ whole genome shotgun (WGS) entry which is preliminary data.</text>
</comment>
<dbReference type="EMBL" id="BRXU01000003">
    <property type="protein sequence ID" value="GLC50313.1"/>
    <property type="molecule type" value="Genomic_DNA"/>
</dbReference>
<dbReference type="SUPFAM" id="SSF56112">
    <property type="entry name" value="Protein kinase-like (PK-like)"/>
    <property type="match status" value="1"/>
</dbReference>
<dbReference type="OrthoDB" id="5796923at2759"/>
<evidence type="ECO:0000259" key="4">
    <source>
        <dbReference type="PROSITE" id="PS50011"/>
    </source>
</evidence>
<evidence type="ECO:0000313" key="5">
    <source>
        <dbReference type="EMBL" id="GLC50313.1"/>
    </source>
</evidence>
<evidence type="ECO:0000256" key="2">
    <source>
        <dbReference type="ARBA" id="ARBA00022840"/>
    </source>
</evidence>
<dbReference type="SMART" id="SM00219">
    <property type="entry name" value="TyrKc"/>
    <property type="match status" value="1"/>
</dbReference>
<dbReference type="PANTHER" id="PTHR24055">
    <property type="entry name" value="MITOGEN-ACTIVATED PROTEIN KINASE"/>
    <property type="match status" value="1"/>
</dbReference>
<feature type="region of interest" description="Disordered" evidence="3">
    <location>
        <begin position="204"/>
        <end position="223"/>
    </location>
</feature>
<feature type="compositionally biased region" description="Gly residues" evidence="3">
    <location>
        <begin position="293"/>
        <end position="307"/>
    </location>
</feature>
<keyword evidence="6" id="KW-1185">Reference proteome</keyword>
<name>A0A9W6BE17_9CHLO</name>
<dbReference type="Proteomes" id="UP001165080">
    <property type="component" value="Unassembled WGS sequence"/>
</dbReference>
<dbReference type="Pfam" id="PF00069">
    <property type="entry name" value="Pkinase"/>
    <property type="match status" value="1"/>
</dbReference>
<reference evidence="5 6" key="1">
    <citation type="journal article" date="2023" name="Commun. Biol.">
        <title>Reorganization of the ancestral sex-determining regions during the evolution of trioecy in Pleodorina starrii.</title>
        <authorList>
            <person name="Takahashi K."/>
            <person name="Suzuki S."/>
            <person name="Kawai-Toyooka H."/>
            <person name="Yamamoto K."/>
            <person name="Hamaji T."/>
            <person name="Ootsuki R."/>
            <person name="Yamaguchi H."/>
            <person name="Kawachi M."/>
            <person name="Higashiyama T."/>
            <person name="Nozaki H."/>
        </authorList>
    </citation>
    <scope>NUCLEOTIDE SEQUENCE [LARGE SCALE GENOMIC DNA]</scope>
    <source>
        <strain evidence="5 6">NIES-4479</strain>
    </source>
</reference>
<dbReference type="GO" id="GO:0004713">
    <property type="term" value="F:protein tyrosine kinase activity"/>
    <property type="evidence" value="ECO:0007669"/>
    <property type="project" value="InterPro"/>
</dbReference>
<gene>
    <name evidence="5" type="primary">PLEST000203</name>
    <name evidence="5" type="ORF">PLESTB_000365400</name>
</gene>
<evidence type="ECO:0000256" key="1">
    <source>
        <dbReference type="ARBA" id="ARBA00022741"/>
    </source>
</evidence>
<accession>A0A9W6BE17</accession>
<feature type="region of interest" description="Disordered" evidence="3">
    <location>
        <begin position="292"/>
        <end position="313"/>
    </location>
</feature>
<organism evidence="5 6">
    <name type="scientific">Pleodorina starrii</name>
    <dbReference type="NCBI Taxonomy" id="330485"/>
    <lineage>
        <taxon>Eukaryota</taxon>
        <taxon>Viridiplantae</taxon>
        <taxon>Chlorophyta</taxon>
        <taxon>core chlorophytes</taxon>
        <taxon>Chlorophyceae</taxon>
        <taxon>CS clade</taxon>
        <taxon>Chlamydomonadales</taxon>
        <taxon>Volvocaceae</taxon>
        <taxon>Pleodorina</taxon>
    </lineage>
</organism>
<evidence type="ECO:0000313" key="6">
    <source>
        <dbReference type="Proteomes" id="UP001165080"/>
    </source>
</evidence>
<feature type="domain" description="Protein kinase" evidence="4">
    <location>
        <begin position="1"/>
        <end position="344"/>
    </location>
</feature>
<dbReference type="Gene3D" id="1.10.510.10">
    <property type="entry name" value="Transferase(Phosphotransferase) domain 1"/>
    <property type="match status" value="1"/>
</dbReference>
<dbReference type="PROSITE" id="PS00109">
    <property type="entry name" value="PROTEIN_KINASE_TYR"/>
    <property type="match status" value="1"/>
</dbReference>
<protein>
    <recommendedName>
        <fullName evidence="4">Protein kinase domain-containing protein</fullName>
    </recommendedName>
</protein>
<evidence type="ECO:0000256" key="3">
    <source>
        <dbReference type="SAM" id="MobiDB-lite"/>
    </source>
</evidence>
<keyword evidence="1" id="KW-0547">Nucleotide-binding</keyword>
<dbReference type="InterPro" id="IPR011009">
    <property type="entry name" value="Kinase-like_dom_sf"/>
</dbReference>
<dbReference type="PROSITE" id="PS50011">
    <property type="entry name" value="PROTEIN_KINASE_DOM"/>
    <property type="match status" value="1"/>
</dbReference>
<dbReference type="InterPro" id="IPR050117">
    <property type="entry name" value="MAPK"/>
</dbReference>